<evidence type="ECO:0000313" key="3">
    <source>
        <dbReference type="Proteomes" id="UP000243002"/>
    </source>
</evidence>
<dbReference type="InterPro" id="IPR007497">
    <property type="entry name" value="SIMPL/DUF541"/>
</dbReference>
<dbReference type="GO" id="GO:0006974">
    <property type="term" value="P:DNA damage response"/>
    <property type="evidence" value="ECO:0007669"/>
    <property type="project" value="TreeGrafter"/>
</dbReference>
<sequence>MAVLGLGLTTASGVMVRGIRNANDTITVTGASTERITSDYVDWSVKVSQSGASQQASYQGLQPAIEQTVAFLKAQGIEADEMELDSVKSEKQEVRDPRTGELRSTTWTSTQAVLIGSWNVAKIYKVSGQIGQLIGKGVPLTINEPAYTYTKLAEKRVDMLAKATKDARARARAIASEAGAGIGAITNADTGSFQITSPNSTETSDSGSYDTRTIEKDITAVMAVTFRVE</sequence>
<dbReference type="InterPro" id="IPR052022">
    <property type="entry name" value="26kDa_periplasmic_antigen"/>
</dbReference>
<evidence type="ECO:0000313" key="2">
    <source>
        <dbReference type="EMBL" id="PSJ07568.1"/>
    </source>
</evidence>
<feature type="compositionally biased region" description="Basic and acidic residues" evidence="1">
    <location>
        <begin position="85"/>
        <end position="101"/>
    </location>
</feature>
<dbReference type="OrthoDB" id="9785289at2"/>
<dbReference type="PANTHER" id="PTHR34387">
    <property type="entry name" value="SLR1258 PROTEIN"/>
    <property type="match status" value="1"/>
</dbReference>
<accession>A0A2P7N289</accession>
<reference evidence="2 3" key="1">
    <citation type="journal article" date="2018" name="Environ. Microbiol.">
        <title>Ecological and genomic features of two widespread freshwater picocyanobacteria.</title>
        <authorList>
            <person name="Cabello-Yeves P.J."/>
            <person name="Picazo A."/>
            <person name="Camacho A."/>
            <person name="Callieri C."/>
            <person name="Rosselli R."/>
            <person name="Roda-Garcia J.J."/>
            <person name="Coutinho F.H."/>
            <person name="Rodriguez-Valera F."/>
        </authorList>
    </citation>
    <scope>NUCLEOTIDE SEQUENCE [LARGE SCALE GENOMIC DNA]</scope>
    <source>
        <strain evidence="2 3">Tous</strain>
    </source>
</reference>
<proteinExistence type="predicted"/>
<dbReference type="InterPro" id="IPR016907">
    <property type="entry name" value="UCP029033"/>
</dbReference>
<dbReference type="Gene3D" id="3.30.110.170">
    <property type="entry name" value="Protein of unknown function (DUF541), domain 1"/>
    <property type="match status" value="1"/>
</dbReference>
<dbReference type="EMBL" id="PXXO01000001">
    <property type="protein sequence ID" value="PSJ07568.1"/>
    <property type="molecule type" value="Genomic_DNA"/>
</dbReference>
<dbReference type="PANTHER" id="PTHR34387:SF2">
    <property type="entry name" value="SLR1258 PROTEIN"/>
    <property type="match status" value="1"/>
</dbReference>
<gene>
    <name evidence="2" type="ORF">C7K55_01915</name>
</gene>
<evidence type="ECO:0000256" key="1">
    <source>
        <dbReference type="SAM" id="MobiDB-lite"/>
    </source>
</evidence>
<dbReference type="PIRSF" id="PIRSF029033">
    <property type="entry name" value="UCP029033"/>
    <property type="match status" value="1"/>
</dbReference>
<dbReference type="Proteomes" id="UP000243002">
    <property type="component" value="Unassembled WGS sequence"/>
</dbReference>
<dbReference type="Gene3D" id="3.30.70.2970">
    <property type="entry name" value="Protein of unknown function (DUF541), domain 2"/>
    <property type="match status" value="1"/>
</dbReference>
<dbReference type="Pfam" id="PF04402">
    <property type="entry name" value="SIMPL"/>
    <property type="match status" value="1"/>
</dbReference>
<comment type="caution">
    <text evidence="2">The sequence shown here is derived from an EMBL/GenBank/DDBJ whole genome shotgun (WGS) entry which is preliminary data.</text>
</comment>
<feature type="region of interest" description="Disordered" evidence="1">
    <location>
        <begin position="83"/>
        <end position="102"/>
    </location>
</feature>
<name>A0A2P7N289_9CYAN</name>
<keyword evidence="3" id="KW-1185">Reference proteome</keyword>
<protein>
    <submittedName>
        <fullName evidence="2">SIMPL domain-containing protein</fullName>
    </submittedName>
</protein>
<dbReference type="AlphaFoldDB" id="A0A2P7N289"/>
<organism evidence="2 3">
    <name type="scientific">Cyanobium usitatum str. Tous</name>
    <dbReference type="NCBI Taxonomy" id="2116684"/>
    <lineage>
        <taxon>Bacteria</taxon>
        <taxon>Bacillati</taxon>
        <taxon>Cyanobacteriota</taxon>
        <taxon>Cyanophyceae</taxon>
        <taxon>Synechococcales</taxon>
        <taxon>Prochlorococcaceae</taxon>
        <taxon>Cyanobium</taxon>
    </lineage>
</organism>